<evidence type="ECO:0000256" key="4">
    <source>
        <dbReference type="ARBA" id="ARBA00023860"/>
    </source>
</evidence>
<dbReference type="PANTHER" id="PTHR11909">
    <property type="entry name" value="CASEIN KINASE-RELATED"/>
    <property type="match status" value="1"/>
</dbReference>
<keyword evidence="2 5" id="KW-0547">Nucleotide-binding</keyword>
<evidence type="ECO:0000259" key="7">
    <source>
        <dbReference type="PROSITE" id="PS50011"/>
    </source>
</evidence>
<evidence type="ECO:0000313" key="9">
    <source>
        <dbReference type="Proteomes" id="UP001189429"/>
    </source>
</evidence>
<keyword evidence="6" id="KW-0808">Transferase</keyword>
<dbReference type="InterPro" id="IPR011009">
    <property type="entry name" value="Kinase-like_dom_sf"/>
</dbReference>
<feature type="binding site" evidence="5">
    <location>
        <position position="53"/>
    </location>
    <ligand>
        <name>ATP</name>
        <dbReference type="ChEBI" id="CHEBI:30616"/>
    </ligand>
</feature>
<dbReference type="EMBL" id="CAUYUJ010022402">
    <property type="protein sequence ID" value="CAK0910475.1"/>
    <property type="molecule type" value="Genomic_DNA"/>
</dbReference>
<dbReference type="EC" id="2.7.11.1" evidence="1"/>
<reference evidence="8" key="1">
    <citation type="submission" date="2023-10" db="EMBL/GenBank/DDBJ databases">
        <authorList>
            <person name="Chen Y."/>
            <person name="Shah S."/>
            <person name="Dougan E. K."/>
            <person name="Thang M."/>
            <person name="Chan C."/>
        </authorList>
    </citation>
    <scope>NUCLEOTIDE SEQUENCE [LARGE SCALE GENOMIC DNA]</scope>
</reference>
<evidence type="ECO:0000256" key="5">
    <source>
        <dbReference type="PROSITE-ProRule" id="PRU10141"/>
    </source>
</evidence>
<organism evidence="8 9">
    <name type="scientific">Prorocentrum cordatum</name>
    <dbReference type="NCBI Taxonomy" id="2364126"/>
    <lineage>
        <taxon>Eukaryota</taxon>
        <taxon>Sar</taxon>
        <taxon>Alveolata</taxon>
        <taxon>Dinophyceae</taxon>
        <taxon>Prorocentrales</taxon>
        <taxon>Prorocentraceae</taxon>
        <taxon>Prorocentrum</taxon>
    </lineage>
</organism>
<name>A0ABN9YFV6_9DINO</name>
<comment type="caution">
    <text evidence="8">The sequence shown here is derived from an EMBL/GenBank/DDBJ whole genome shotgun (WGS) entry which is preliminary data.</text>
</comment>
<protein>
    <recommendedName>
        <fullName evidence="4">Casein kinase I</fullName>
        <ecNumber evidence="1">2.7.11.1</ecNumber>
    </recommendedName>
</protein>
<accession>A0ABN9YFV6</accession>
<comment type="similarity">
    <text evidence="6">Belongs to the protein kinase superfamily.</text>
</comment>
<proteinExistence type="inferred from homology"/>
<evidence type="ECO:0000256" key="3">
    <source>
        <dbReference type="ARBA" id="ARBA00022840"/>
    </source>
</evidence>
<keyword evidence="9" id="KW-1185">Reference proteome</keyword>
<dbReference type="SUPFAM" id="SSF56112">
    <property type="entry name" value="Protein kinase-like (PK-like)"/>
    <property type="match status" value="1"/>
</dbReference>
<dbReference type="PROSITE" id="PS50011">
    <property type="entry name" value="PROTEIN_KINASE_DOM"/>
    <property type="match status" value="1"/>
</dbReference>
<sequence>PHGMAGPDAPHLPTLPEVVGEGRFRRGPQIGEGNFGVVFSGTDLGTGGKVAIKFEKRGVRHPQLLHEAHVLTILGGAPGFARVHWTGLTDDSVVTDLLGPSLDELLAARQGKKFSVKTVAMIAEQLVVRMQHIHSKNFLHRDIKPENFLMGCGDQEHIVHVIDLGFARPYLDSKTKEHIPRREGKKLTGTARYVSINTHLGILQSRRDDLESLGYMLLHLRKGLPWEGIRKPGEVEQEKYEKIMDMKI</sequence>
<gene>
    <name evidence="8" type="ORF">PCOR1329_LOCUS84647</name>
</gene>
<evidence type="ECO:0000313" key="8">
    <source>
        <dbReference type="EMBL" id="CAK0910475.1"/>
    </source>
</evidence>
<evidence type="ECO:0000256" key="6">
    <source>
        <dbReference type="RuleBase" id="RU000304"/>
    </source>
</evidence>
<dbReference type="InterPro" id="IPR050235">
    <property type="entry name" value="CK1_Ser-Thr_kinase"/>
</dbReference>
<dbReference type="InterPro" id="IPR017441">
    <property type="entry name" value="Protein_kinase_ATP_BS"/>
</dbReference>
<dbReference type="InterPro" id="IPR000719">
    <property type="entry name" value="Prot_kinase_dom"/>
</dbReference>
<evidence type="ECO:0000256" key="1">
    <source>
        <dbReference type="ARBA" id="ARBA00012513"/>
    </source>
</evidence>
<keyword evidence="6" id="KW-0723">Serine/threonine-protein kinase</keyword>
<dbReference type="PROSITE" id="PS00107">
    <property type="entry name" value="PROTEIN_KINASE_ATP"/>
    <property type="match status" value="1"/>
</dbReference>
<dbReference type="CDD" id="cd14016">
    <property type="entry name" value="STKc_CK1"/>
    <property type="match status" value="1"/>
</dbReference>
<dbReference type="Gene3D" id="1.10.510.10">
    <property type="entry name" value="Transferase(Phosphotransferase) domain 1"/>
    <property type="match status" value="1"/>
</dbReference>
<dbReference type="Pfam" id="PF00069">
    <property type="entry name" value="Pkinase"/>
    <property type="match status" value="1"/>
</dbReference>
<dbReference type="PROSITE" id="PS00108">
    <property type="entry name" value="PROTEIN_KINASE_ST"/>
    <property type="match status" value="1"/>
</dbReference>
<keyword evidence="6" id="KW-0418">Kinase</keyword>
<keyword evidence="3 5" id="KW-0067">ATP-binding</keyword>
<dbReference type="Proteomes" id="UP001189429">
    <property type="component" value="Unassembled WGS sequence"/>
</dbReference>
<evidence type="ECO:0000256" key="2">
    <source>
        <dbReference type="ARBA" id="ARBA00022741"/>
    </source>
</evidence>
<feature type="domain" description="Protein kinase" evidence="7">
    <location>
        <begin position="24"/>
        <end position="248"/>
    </location>
</feature>
<dbReference type="InterPro" id="IPR008271">
    <property type="entry name" value="Ser/Thr_kinase_AS"/>
</dbReference>
<dbReference type="SMART" id="SM00220">
    <property type="entry name" value="S_TKc"/>
    <property type="match status" value="1"/>
</dbReference>
<feature type="non-terminal residue" evidence="8">
    <location>
        <position position="1"/>
    </location>
</feature>